<dbReference type="PRINTS" id="PR00420">
    <property type="entry name" value="RNGMNOXGNASE"/>
</dbReference>
<evidence type="ECO:0000313" key="7">
    <source>
        <dbReference type="EMBL" id="PMD19558.1"/>
    </source>
</evidence>
<dbReference type="Pfam" id="PF01494">
    <property type="entry name" value="FAD_binding_3"/>
    <property type="match status" value="1"/>
</dbReference>
<gene>
    <name evidence="7" type="ORF">NA56DRAFT_646892</name>
</gene>
<dbReference type="Proteomes" id="UP000235672">
    <property type="component" value="Unassembled WGS sequence"/>
</dbReference>
<dbReference type="PANTHER" id="PTHR47178">
    <property type="entry name" value="MONOOXYGENASE, FAD-BINDING"/>
    <property type="match status" value="1"/>
</dbReference>
<sequence length="406" mass="44576">MALPGWQENPALHVLIIGAGVTGLLIAQGLKKNGIDYSIFESDSTSSRPRSREWGMSIHWSRPLLKELLPEHLLGKIGDAQVDPTYDTSNPKGYAVPFYNGKTGDHIVDIPMVNAIRVSRRKMRALCSEGINIQYGKKLVSIASTVSDVTVTFADGTNATGSVCIGTDGAQSAVRQLALPGDAGKAIPLDVILYNMDVCYGDAERAKAVRKVHFMNSVALHPEKNLSIWTSIQEVPDAQKPETWHFQIMPTWLADGKTHEGGANGLAELRELANHLAEPWKSSILWIPETTDVKCNSVSYWPTRHWDSQRGTLTLAGDSAHPVPPHRGQGLNHGIADAHNFIKAVLEIKEGKKSKHAAIEEYNAELVKRGADEVETSRRNALLVHDFEKFMDSPVLKQGYAKSKVN</sequence>
<organism evidence="7 8">
    <name type="scientific">Hyaloscypha hepaticicola</name>
    <dbReference type="NCBI Taxonomy" id="2082293"/>
    <lineage>
        <taxon>Eukaryota</taxon>
        <taxon>Fungi</taxon>
        <taxon>Dikarya</taxon>
        <taxon>Ascomycota</taxon>
        <taxon>Pezizomycotina</taxon>
        <taxon>Leotiomycetes</taxon>
        <taxon>Helotiales</taxon>
        <taxon>Hyaloscyphaceae</taxon>
        <taxon>Hyaloscypha</taxon>
    </lineage>
</organism>
<evidence type="ECO:0000256" key="2">
    <source>
        <dbReference type="ARBA" id="ARBA00022630"/>
    </source>
</evidence>
<dbReference type="SUPFAM" id="SSF51905">
    <property type="entry name" value="FAD/NAD(P)-binding domain"/>
    <property type="match status" value="1"/>
</dbReference>
<keyword evidence="2" id="KW-0285">Flavoprotein</keyword>
<dbReference type="OrthoDB" id="47494at2759"/>
<protein>
    <submittedName>
        <fullName evidence="7">FAD/NAD(P)-binding domain-containing protein</fullName>
    </submittedName>
</protein>
<keyword evidence="4" id="KW-0560">Oxidoreductase</keyword>
<dbReference type="Gene3D" id="3.50.50.60">
    <property type="entry name" value="FAD/NAD(P)-binding domain"/>
    <property type="match status" value="1"/>
</dbReference>
<reference evidence="7 8" key="1">
    <citation type="submission" date="2016-05" db="EMBL/GenBank/DDBJ databases">
        <title>A degradative enzymes factory behind the ericoid mycorrhizal symbiosis.</title>
        <authorList>
            <consortium name="DOE Joint Genome Institute"/>
            <person name="Martino E."/>
            <person name="Morin E."/>
            <person name="Grelet G."/>
            <person name="Kuo A."/>
            <person name="Kohler A."/>
            <person name="Daghino S."/>
            <person name="Barry K."/>
            <person name="Choi C."/>
            <person name="Cichocki N."/>
            <person name="Clum A."/>
            <person name="Copeland A."/>
            <person name="Hainaut M."/>
            <person name="Haridas S."/>
            <person name="Labutti K."/>
            <person name="Lindquist E."/>
            <person name="Lipzen A."/>
            <person name="Khouja H.-R."/>
            <person name="Murat C."/>
            <person name="Ohm R."/>
            <person name="Olson A."/>
            <person name="Spatafora J."/>
            <person name="Veneault-Fourrey C."/>
            <person name="Henrissat B."/>
            <person name="Grigoriev I."/>
            <person name="Martin F."/>
            <person name="Perotto S."/>
        </authorList>
    </citation>
    <scope>NUCLEOTIDE SEQUENCE [LARGE SCALE GENOMIC DNA]</scope>
    <source>
        <strain evidence="7 8">UAMH 7357</strain>
    </source>
</reference>
<evidence type="ECO:0000313" key="8">
    <source>
        <dbReference type="Proteomes" id="UP000235672"/>
    </source>
</evidence>
<evidence type="ECO:0000256" key="3">
    <source>
        <dbReference type="ARBA" id="ARBA00022827"/>
    </source>
</evidence>
<evidence type="ECO:0000256" key="1">
    <source>
        <dbReference type="ARBA" id="ARBA00001974"/>
    </source>
</evidence>
<dbReference type="GO" id="GO:0004497">
    <property type="term" value="F:monooxygenase activity"/>
    <property type="evidence" value="ECO:0007669"/>
    <property type="project" value="UniProtKB-KW"/>
</dbReference>
<dbReference type="AlphaFoldDB" id="A0A2J6PZY0"/>
<dbReference type="InterPro" id="IPR036188">
    <property type="entry name" value="FAD/NAD-bd_sf"/>
</dbReference>
<keyword evidence="8" id="KW-1185">Reference proteome</keyword>
<accession>A0A2J6PZY0</accession>
<evidence type="ECO:0000256" key="5">
    <source>
        <dbReference type="ARBA" id="ARBA00023033"/>
    </source>
</evidence>
<comment type="cofactor">
    <cofactor evidence="1">
        <name>FAD</name>
        <dbReference type="ChEBI" id="CHEBI:57692"/>
    </cofactor>
</comment>
<dbReference type="GO" id="GO:0071949">
    <property type="term" value="F:FAD binding"/>
    <property type="evidence" value="ECO:0007669"/>
    <property type="project" value="InterPro"/>
</dbReference>
<evidence type="ECO:0000259" key="6">
    <source>
        <dbReference type="Pfam" id="PF01494"/>
    </source>
</evidence>
<dbReference type="PANTHER" id="PTHR47178:SF2">
    <property type="entry name" value="FAD-BINDING DOMAIN-CONTAINING PROTEIN"/>
    <property type="match status" value="1"/>
</dbReference>
<dbReference type="EMBL" id="KZ613488">
    <property type="protein sequence ID" value="PMD19558.1"/>
    <property type="molecule type" value="Genomic_DNA"/>
</dbReference>
<name>A0A2J6PZY0_9HELO</name>
<evidence type="ECO:0000256" key="4">
    <source>
        <dbReference type="ARBA" id="ARBA00023002"/>
    </source>
</evidence>
<proteinExistence type="predicted"/>
<keyword evidence="5" id="KW-0503">Monooxygenase</keyword>
<dbReference type="STRING" id="1745343.A0A2J6PZY0"/>
<dbReference type="InterPro" id="IPR002938">
    <property type="entry name" value="FAD-bd"/>
</dbReference>
<feature type="domain" description="FAD-binding" evidence="6">
    <location>
        <begin position="124"/>
        <end position="371"/>
    </location>
</feature>
<keyword evidence="3" id="KW-0274">FAD</keyword>